<evidence type="ECO:0000313" key="1">
    <source>
        <dbReference type="EMBL" id="KAE9280072.1"/>
    </source>
</evidence>
<organism evidence="1 2">
    <name type="scientific">Phytophthora fragariae</name>
    <dbReference type="NCBI Taxonomy" id="53985"/>
    <lineage>
        <taxon>Eukaryota</taxon>
        <taxon>Sar</taxon>
        <taxon>Stramenopiles</taxon>
        <taxon>Oomycota</taxon>
        <taxon>Peronosporomycetes</taxon>
        <taxon>Peronosporales</taxon>
        <taxon>Peronosporaceae</taxon>
        <taxon>Phytophthora</taxon>
    </lineage>
</organism>
<dbReference type="AlphaFoldDB" id="A0A6G0QC14"/>
<evidence type="ECO:0000313" key="2">
    <source>
        <dbReference type="Proteomes" id="UP000486351"/>
    </source>
</evidence>
<name>A0A6G0QC14_9STRA</name>
<accession>A0A6G0QC14</accession>
<dbReference type="Proteomes" id="UP000486351">
    <property type="component" value="Unassembled WGS sequence"/>
</dbReference>
<dbReference type="EMBL" id="QXFY01004058">
    <property type="protein sequence ID" value="KAE9280072.1"/>
    <property type="molecule type" value="Genomic_DNA"/>
</dbReference>
<reference evidence="1 2" key="1">
    <citation type="submission" date="2018-09" db="EMBL/GenBank/DDBJ databases">
        <title>Genomic investigation of the strawberry pathogen Phytophthora fragariae indicates pathogenicity is determined by transcriptional variation in three key races.</title>
        <authorList>
            <person name="Adams T.M."/>
            <person name="Armitage A.D."/>
            <person name="Sobczyk M.K."/>
            <person name="Bates H.J."/>
            <person name="Dunwell J.M."/>
            <person name="Nellist C.F."/>
            <person name="Harrison R.J."/>
        </authorList>
    </citation>
    <scope>NUCLEOTIDE SEQUENCE [LARGE SCALE GENOMIC DNA]</scope>
    <source>
        <strain evidence="1 2">NOV-77</strain>
    </source>
</reference>
<sequence length="54" mass="5648">MCLCFLCSSAPVFNAPLTFPAVGLDCCGAGTISTLRFVKDVESGFSLCARAISR</sequence>
<proteinExistence type="predicted"/>
<comment type="caution">
    <text evidence="1">The sequence shown here is derived from an EMBL/GenBank/DDBJ whole genome shotgun (WGS) entry which is preliminary data.</text>
</comment>
<gene>
    <name evidence="1" type="ORF">PF008_g28227</name>
</gene>
<protein>
    <submittedName>
        <fullName evidence="1">Uncharacterized protein</fullName>
    </submittedName>
</protein>